<accession>A0A1V1I2J6</accession>
<dbReference type="Proteomes" id="UP000245622">
    <property type="component" value="Chromosome 1"/>
</dbReference>
<dbReference type="AlphaFoldDB" id="A0A1V1I2J6"/>
<evidence type="ECO:0000313" key="1">
    <source>
        <dbReference type="EMBL" id="CED94347.1"/>
    </source>
</evidence>
<dbReference type="KEGG" id="ril:CRIB_1740"/>
<dbReference type="RefSeq" id="WP_180701878.1">
    <property type="nucleotide sequence ID" value="NZ_LN555523.1"/>
</dbReference>
<name>A0A1V1I2J6_9FIRM</name>
<protein>
    <submittedName>
        <fullName evidence="1">Uncharacterized protein</fullName>
    </submittedName>
</protein>
<evidence type="ECO:0000313" key="2">
    <source>
        <dbReference type="Proteomes" id="UP000245622"/>
    </source>
</evidence>
<dbReference type="GeneID" id="82205772"/>
<reference evidence="1 2" key="1">
    <citation type="submission" date="2014-04" db="EMBL/GenBank/DDBJ databases">
        <authorList>
            <person name="Hornung B.V."/>
        </authorList>
    </citation>
    <scope>NUCLEOTIDE SEQUENCE [LARGE SCALE GENOMIC DNA]</scope>
    <source>
        <strain evidence="1 2">CRIB</strain>
    </source>
</reference>
<organism evidence="1 2">
    <name type="scientific">Romboutsia ilealis</name>
    <dbReference type="NCBI Taxonomy" id="1115758"/>
    <lineage>
        <taxon>Bacteria</taxon>
        <taxon>Bacillati</taxon>
        <taxon>Bacillota</taxon>
        <taxon>Clostridia</taxon>
        <taxon>Peptostreptococcales</taxon>
        <taxon>Peptostreptococcaceae</taxon>
        <taxon>Romboutsia</taxon>
    </lineage>
</organism>
<proteinExistence type="predicted"/>
<sequence>MRVELIDIEQTKNEAKRYILNKIPLVSKVFQFNSVIGDIKLEYIEFKVLIYEVISKKKNNRIFKNESKKETITMLVNTYNGRSESIDKIPNTLNKYISKSCIRESKINEDDLVNVVKEEIVSRLTDRLSYDSIDKISIQINIVDIKSIYKPYWVANFRGRNIFIDS</sequence>
<gene>
    <name evidence="1" type="ORF">CRIB_1740</name>
</gene>
<keyword evidence="2" id="KW-1185">Reference proteome</keyword>
<dbReference type="EMBL" id="LN555523">
    <property type="protein sequence ID" value="CED94347.1"/>
    <property type="molecule type" value="Genomic_DNA"/>
</dbReference>